<dbReference type="AlphaFoldDB" id="A0A7M6DL56"/>
<proteinExistence type="predicted"/>
<evidence type="ECO:0000313" key="2">
    <source>
        <dbReference type="Proteomes" id="UP000594262"/>
    </source>
</evidence>
<accession>A0A7M6DL56</accession>
<dbReference type="Proteomes" id="UP000594262">
    <property type="component" value="Unplaced"/>
</dbReference>
<organism evidence="1 2">
    <name type="scientific">Clytia hemisphaerica</name>
    <dbReference type="NCBI Taxonomy" id="252671"/>
    <lineage>
        <taxon>Eukaryota</taxon>
        <taxon>Metazoa</taxon>
        <taxon>Cnidaria</taxon>
        <taxon>Hydrozoa</taxon>
        <taxon>Hydroidolina</taxon>
        <taxon>Leptothecata</taxon>
        <taxon>Obeliida</taxon>
        <taxon>Clytiidae</taxon>
        <taxon>Clytia</taxon>
    </lineage>
</organism>
<evidence type="ECO:0000313" key="1">
    <source>
        <dbReference type="EnsemblMetazoa" id="CLYHEMP014662.1"/>
    </source>
</evidence>
<name>A0A7M6DL56_9CNID</name>
<protein>
    <submittedName>
        <fullName evidence="1">Uncharacterized protein</fullName>
    </submittedName>
</protein>
<keyword evidence="2" id="KW-1185">Reference proteome</keyword>
<reference evidence="1" key="1">
    <citation type="submission" date="2021-01" db="UniProtKB">
        <authorList>
            <consortium name="EnsemblMetazoa"/>
        </authorList>
    </citation>
    <scope>IDENTIFICATION</scope>
</reference>
<sequence length="262" mass="29467">MMEPTSTTVGRHSFKKTPQFDLTRFTQEPLSINEALQLALYSRVCLNVQVKKLCKQGTSLEGLNFKVVDIVDNSIEVGRELTVYGDLTRQLEVGRNYQINYITLTRYSGIKVFKTSERSEIVQISQDVIVLRPNQTDSISGIVNGVSMSSLDPRYQCSHCNDGVIVDGSVAMCNKCDKMQSVTSLIKKHLIQFTLTDSVNNSRNLLCDSEIVSNFINMSLENKMQAVKMFLNTSLTATFEVENGHVLKLQPIEEDDMSIFDD</sequence>
<dbReference type="EnsemblMetazoa" id="CLYHEMT014662.1">
    <property type="protein sequence ID" value="CLYHEMP014662.1"/>
    <property type="gene ID" value="CLYHEMG014662"/>
</dbReference>